<comment type="subcellular location">
    <subcellularLocation>
        <location evidence="1">Cell membrane</location>
        <topology evidence="1">Multi-pass membrane protein</topology>
    </subcellularLocation>
</comment>
<evidence type="ECO:0000313" key="11">
    <source>
        <dbReference type="Proteomes" id="UP000599074"/>
    </source>
</evidence>
<feature type="transmembrane region" description="Helical" evidence="9">
    <location>
        <begin position="252"/>
        <end position="275"/>
    </location>
</feature>
<sequence length="288" mass="29818">MNGFLQAFVNGLTLGAQYALMALGFSLIFGILGVMNFAHGAFYALGGYVAYLVDKTLGLPYALAVVAAVLMTAALGYVFELVVIERRIDDHLATIVLTLGLSLVVGASLLAIFGPRSVDFPAPLTGTLRAGGVYIPTARLMIIVVSAAAIAGVYLLLYRTRLGNALRALADDRTIALAQGIRPKVLFPLAFGLATGLAGLTGALVTPIFSLAPFVGEHVLMISFLAVILGGLGSLPGAVIASILVGLVESFVGFYIGGSWAPLMLFTAVLVLLVVRPTGLFGAKAAHV</sequence>
<feature type="transmembrane region" description="Helical" evidence="9">
    <location>
        <begin position="185"/>
        <end position="209"/>
    </location>
</feature>
<feature type="transmembrane region" description="Helical" evidence="9">
    <location>
        <begin position="12"/>
        <end position="38"/>
    </location>
</feature>
<reference evidence="10" key="1">
    <citation type="submission" date="2021-01" db="EMBL/GenBank/DDBJ databases">
        <title>Whole genome shotgun sequence of Planosporangium mesophilum NBRC 109066.</title>
        <authorList>
            <person name="Komaki H."/>
            <person name="Tamura T."/>
        </authorList>
    </citation>
    <scope>NUCLEOTIDE SEQUENCE</scope>
    <source>
        <strain evidence="10">NBRC 109066</strain>
    </source>
</reference>
<evidence type="ECO:0000256" key="7">
    <source>
        <dbReference type="ARBA" id="ARBA00023136"/>
    </source>
</evidence>
<dbReference type="EMBL" id="BOON01000040">
    <property type="protein sequence ID" value="GII24729.1"/>
    <property type="molecule type" value="Genomic_DNA"/>
</dbReference>
<dbReference type="GO" id="GO:0022857">
    <property type="term" value="F:transmembrane transporter activity"/>
    <property type="evidence" value="ECO:0007669"/>
    <property type="project" value="InterPro"/>
</dbReference>
<dbReference type="InterPro" id="IPR052157">
    <property type="entry name" value="BCAA_transport_permease"/>
</dbReference>
<evidence type="ECO:0000256" key="8">
    <source>
        <dbReference type="ARBA" id="ARBA00037998"/>
    </source>
</evidence>
<name>A0A8J3TEA7_9ACTN</name>
<keyword evidence="4 9" id="KW-0812">Transmembrane</keyword>
<keyword evidence="11" id="KW-1185">Reference proteome</keyword>
<dbReference type="Pfam" id="PF02653">
    <property type="entry name" value="BPD_transp_2"/>
    <property type="match status" value="1"/>
</dbReference>
<evidence type="ECO:0000256" key="2">
    <source>
        <dbReference type="ARBA" id="ARBA00022448"/>
    </source>
</evidence>
<dbReference type="GO" id="GO:0005886">
    <property type="term" value="C:plasma membrane"/>
    <property type="evidence" value="ECO:0007669"/>
    <property type="project" value="UniProtKB-SubCell"/>
</dbReference>
<keyword evidence="6 9" id="KW-1133">Transmembrane helix</keyword>
<dbReference type="CDD" id="cd06582">
    <property type="entry name" value="TM_PBP1_LivH_like"/>
    <property type="match status" value="1"/>
</dbReference>
<keyword evidence="2" id="KW-0813">Transport</keyword>
<comment type="similarity">
    <text evidence="8">Belongs to the binding-protein-dependent transport system permease family. LivHM subfamily.</text>
</comment>
<feature type="transmembrane region" description="Helical" evidence="9">
    <location>
        <begin position="221"/>
        <end position="245"/>
    </location>
</feature>
<accession>A0A8J3TEA7</accession>
<dbReference type="AlphaFoldDB" id="A0A8J3TEA7"/>
<dbReference type="InterPro" id="IPR001851">
    <property type="entry name" value="ABC_transp_permease"/>
</dbReference>
<proteinExistence type="inferred from homology"/>
<protein>
    <submittedName>
        <fullName evidence="10">Branched-chain amino acid ABC transporter permease</fullName>
    </submittedName>
</protein>
<organism evidence="10 11">
    <name type="scientific">Planosporangium mesophilum</name>
    <dbReference type="NCBI Taxonomy" id="689768"/>
    <lineage>
        <taxon>Bacteria</taxon>
        <taxon>Bacillati</taxon>
        <taxon>Actinomycetota</taxon>
        <taxon>Actinomycetes</taxon>
        <taxon>Micromonosporales</taxon>
        <taxon>Micromonosporaceae</taxon>
        <taxon>Planosporangium</taxon>
    </lineage>
</organism>
<feature type="transmembrane region" description="Helical" evidence="9">
    <location>
        <begin position="91"/>
        <end position="113"/>
    </location>
</feature>
<dbReference type="Proteomes" id="UP000599074">
    <property type="component" value="Unassembled WGS sequence"/>
</dbReference>
<evidence type="ECO:0000256" key="9">
    <source>
        <dbReference type="SAM" id="Phobius"/>
    </source>
</evidence>
<feature type="transmembrane region" description="Helical" evidence="9">
    <location>
        <begin position="58"/>
        <end position="79"/>
    </location>
</feature>
<dbReference type="PANTHER" id="PTHR11795">
    <property type="entry name" value="BRANCHED-CHAIN AMINO ACID TRANSPORT SYSTEM PERMEASE PROTEIN LIVH"/>
    <property type="match status" value="1"/>
</dbReference>
<feature type="transmembrane region" description="Helical" evidence="9">
    <location>
        <begin position="133"/>
        <end position="157"/>
    </location>
</feature>
<evidence type="ECO:0000256" key="3">
    <source>
        <dbReference type="ARBA" id="ARBA00022475"/>
    </source>
</evidence>
<keyword evidence="7 9" id="KW-0472">Membrane</keyword>
<dbReference type="PANTHER" id="PTHR11795:SF442">
    <property type="entry name" value="ABC TRANSPORTER ATP-BINDING PROTEIN"/>
    <property type="match status" value="1"/>
</dbReference>
<evidence type="ECO:0000256" key="6">
    <source>
        <dbReference type="ARBA" id="ARBA00022989"/>
    </source>
</evidence>
<evidence type="ECO:0000256" key="4">
    <source>
        <dbReference type="ARBA" id="ARBA00022692"/>
    </source>
</evidence>
<evidence type="ECO:0000256" key="5">
    <source>
        <dbReference type="ARBA" id="ARBA00022970"/>
    </source>
</evidence>
<gene>
    <name evidence="10" type="ORF">Pme01_43260</name>
</gene>
<comment type="caution">
    <text evidence="10">The sequence shown here is derived from an EMBL/GenBank/DDBJ whole genome shotgun (WGS) entry which is preliminary data.</text>
</comment>
<keyword evidence="5" id="KW-0029">Amino-acid transport</keyword>
<dbReference type="GO" id="GO:0006865">
    <property type="term" value="P:amino acid transport"/>
    <property type="evidence" value="ECO:0007669"/>
    <property type="project" value="UniProtKB-KW"/>
</dbReference>
<evidence type="ECO:0000256" key="1">
    <source>
        <dbReference type="ARBA" id="ARBA00004651"/>
    </source>
</evidence>
<dbReference type="RefSeq" id="WP_168114387.1">
    <property type="nucleotide sequence ID" value="NZ_BOON01000040.1"/>
</dbReference>
<evidence type="ECO:0000313" key="10">
    <source>
        <dbReference type="EMBL" id="GII24729.1"/>
    </source>
</evidence>
<keyword evidence="3" id="KW-1003">Cell membrane</keyword>